<dbReference type="Gene3D" id="2.60.120.260">
    <property type="entry name" value="Galactose-binding domain-like"/>
    <property type="match status" value="1"/>
</dbReference>
<evidence type="ECO:0000256" key="2">
    <source>
        <dbReference type="ARBA" id="ARBA00023326"/>
    </source>
</evidence>
<dbReference type="InterPro" id="IPR013783">
    <property type="entry name" value="Ig-like_fold"/>
</dbReference>
<dbReference type="InterPro" id="IPR036116">
    <property type="entry name" value="FN3_sf"/>
</dbReference>
<keyword evidence="1" id="KW-0378">Hydrolase</keyword>
<dbReference type="Gene3D" id="1.20.1270.90">
    <property type="entry name" value="AF1782-like"/>
    <property type="match status" value="1"/>
</dbReference>
<feature type="region of interest" description="Disordered" evidence="3">
    <location>
        <begin position="232"/>
        <end position="253"/>
    </location>
</feature>
<keyword evidence="6" id="KW-1185">Reference proteome</keyword>
<dbReference type="Proteomes" id="UP000475214">
    <property type="component" value="Unassembled WGS sequence"/>
</dbReference>
<evidence type="ECO:0000256" key="3">
    <source>
        <dbReference type="SAM" id="MobiDB-lite"/>
    </source>
</evidence>
<dbReference type="Gene3D" id="2.60.40.10">
    <property type="entry name" value="Immunoglobulins"/>
    <property type="match status" value="2"/>
</dbReference>
<organism evidence="5 6">
    <name type="scientific">Phytoactinopolyspora halotolerans</name>
    <dbReference type="NCBI Taxonomy" id="1981512"/>
    <lineage>
        <taxon>Bacteria</taxon>
        <taxon>Bacillati</taxon>
        <taxon>Actinomycetota</taxon>
        <taxon>Actinomycetes</taxon>
        <taxon>Jiangellales</taxon>
        <taxon>Jiangellaceae</taxon>
        <taxon>Phytoactinopolyspora</taxon>
    </lineage>
</organism>
<protein>
    <submittedName>
        <fullName evidence="5">Tat pathway signal protein</fullName>
    </submittedName>
</protein>
<feature type="domain" description="Fibronectin type-III" evidence="4">
    <location>
        <begin position="946"/>
        <end position="1036"/>
    </location>
</feature>
<keyword evidence="2" id="KW-0119">Carbohydrate metabolism</keyword>
<gene>
    <name evidence="5" type="ORF">G1H10_21310</name>
</gene>
<comment type="caution">
    <text evidence="5">The sequence shown here is derived from an EMBL/GenBank/DDBJ whole genome shotgun (WGS) entry which is preliminary data.</text>
</comment>
<sequence length="1593" mass="176280">MTRGDSRRPAWRSACTVAVTALLSLVLSVFVPVAGTAASGVVGAAAPTLGGVAGQDVGEPAEDHGLPDGYQDVIVFGDPDSETAHGLAAESTAVVEGGLGQPARVAQPLDPVDIKGGELRFTMRVDPVAQNYFTLKFWGGDESGYKTIAYINGEQIGYRRSGDYEASNIGSSNPLPGRFYYNTIMLPLEHTRGEELVEITVRTYHGGFSGDVTEDSRGYYRAYTHTTAHLDVSGEEQGGFDPPADPRPDHSEAEKQDLIDGYTASQVKLFNDYSAKVDAGDGGKLSIVRYQDELRFYAQCLFYDWCPAQSEAEKRTAVDRILKTIDNHVLDYYGNTRLLLRGGHQGDWGGYYGALGEALYIIENLLADEDIYGTDEFEAFLDQPFATGTEEGETSLPSEDWDGGELTRREAYERVLKANFDFARSRHSYIYNQVLYTYEGAWEAHEGLRVIGSEFYEGKERSHQILGEALGWEPYLGEEVLVGPEGEELDVYHSLFWHDQNARFTDDYVQIIGKGLAQSKLDDNGDVVRRLPYGEHYTGFTKAGLTRENTYVANYGETVNYLPEWVFRTLDHAGDEELGDQILKSALKNIHARGYARYTGVDGDGHRVMRMQQVVDERNASYPGWDGYAVRVAEGKALLWASLEKHMAENAERYSGEEWDEYWDYAREAVAFAQQQLADHQYFNHFGNVMSKNKVDYQLADTYAYITEGRAEYERFDGVAAGAVHPQTDFDYYTEQEIAELGVDPADYERFAWVDIDNMFVSLRDGDTRIFGSLFERNRGYAGNGRLHVMNPTHDTIVQIDTDARLQAQDYYARIDNIDVDFMEDQQTRDGNLPQALAGEIAPIAYQPGVGTVNRDGLEPDTPYSGYADFLTARYGHYFFAFNTTRDEYGNAQTFEVDVPSDHDGSTVLDLVSGEELPVGDGGTVSVAPETAVVLKLDGTADPEPTPGSVDFVTALPDAGETVVSWKAAGGASSYTIRRSQDADGPFEVIATGVEGTSYVDESVQNGRTYYYTVAGENESGSGWASYATGVEASEAVSQGLHRTDWRDDRVGDVDRGRASASEQGIRIAGANGSGLGDGNDHIIYERDIEDSFHFVHQVLTGSGSVRARIDQVRGDLNGVMLRDHLEAEKGRYIYLGADADGDLVLRNRSRDSFHDWQDEQRSPLTVELDGYHVDDYPHVKLDRDTDSHIVHAYVSADGSAWEHVGELFTPMPDAVHAGVVADTAASFGDAVVAPHADGELTPYVERERELVTVRWNKPDRAVRFDVYRSDDGDQWEQIADHVLTFSYDGESLRHGSRHYRVVAFGADGSELDSGEVTTAGEPIADVIAYAESVPAEDYTKGSHYRLSQVLEDVKAQLEEPGHDERALIDAIYDAVDALVSVDTLLQEVQLDPSMVEASTIVWPGEGTKQENGWKAFDDDTASYPDTLQPTSWIDVRLGAENAVALDAIRIYPRESHISRANGTVFQGSDDDGTTWDDLLTVGGVDEARWYQFDLEERTDVYERLRIWDDHDGRCNLAEVELLTRVHDTTLLTLLLDEAAAVDRTQYTEASLAALDEAVEHGDSVLADQQATEQQIDDAAERLLQALDGLTAT</sequence>
<dbReference type="SUPFAM" id="SSF49265">
    <property type="entry name" value="Fibronectin type III"/>
    <property type="match status" value="1"/>
</dbReference>
<dbReference type="PROSITE" id="PS50853">
    <property type="entry name" value="FN3"/>
    <property type="match status" value="1"/>
</dbReference>
<name>A0A6L9SC97_9ACTN</name>
<dbReference type="InterPro" id="IPR003961">
    <property type="entry name" value="FN3_dom"/>
</dbReference>
<dbReference type="GO" id="GO:0000272">
    <property type="term" value="P:polysaccharide catabolic process"/>
    <property type="evidence" value="ECO:0007669"/>
    <property type="project" value="UniProtKB-KW"/>
</dbReference>
<keyword evidence="2" id="KW-0624">Polysaccharide degradation</keyword>
<accession>A0A6L9SC97</accession>
<dbReference type="GO" id="GO:0016798">
    <property type="term" value="F:hydrolase activity, acting on glycosyl bonds"/>
    <property type="evidence" value="ECO:0007669"/>
    <property type="project" value="UniProtKB-KW"/>
</dbReference>
<keyword evidence="1" id="KW-0326">Glycosidase</keyword>
<dbReference type="CDD" id="cd00063">
    <property type="entry name" value="FN3"/>
    <property type="match status" value="1"/>
</dbReference>
<feature type="compositionally biased region" description="Basic and acidic residues" evidence="3">
    <location>
        <begin position="244"/>
        <end position="253"/>
    </location>
</feature>
<reference evidence="5 6" key="1">
    <citation type="submission" date="2020-02" db="EMBL/GenBank/DDBJ databases">
        <authorList>
            <person name="Li X.-J."/>
            <person name="Han X.-M."/>
        </authorList>
    </citation>
    <scope>NUCLEOTIDE SEQUENCE [LARGE SCALE GENOMIC DNA]</scope>
    <source>
        <strain evidence="5 6">CCTCC AB 2017055</strain>
    </source>
</reference>
<dbReference type="RefSeq" id="WP_163741511.1">
    <property type="nucleotide sequence ID" value="NZ_JAAGOA010000016.1"/>
</dbReference>
<dbReference type="EMBL" id="JAAGOA010000016">
    <property type="protein sequence ID" value="NEE02707.1"/>
    <property type="molecule type" value="Genomic_DNA"/>
</dbReference>
<evidence type="ECO:0000256" key="1">
    <source>
        <dbReference type="ARBA" id="ARBA00023295"/>
    </source>
</evidence>
<proteinExistence type="predicted"/>
<evidence type="ECO:0000313" key="6">
    <source>
        <dbReference type="Proteomes" id="UP000475214"/>
    </source>
</evidence>
<evidence type="ECO:0000313" key="5">
    <source>
        <dbReference type="EMBL" id="NEE02707.1"/>
    </source>
</evidence>
<evidence type="ECO:0000259" key="4">
    <source>
        <dbReference type="PROSITE" id="PS50853"/>
    </source>
</evidence>